<sequence length="156" mass="17453">MPPKAQQQVQQLSGVFIYANGDCYRGEYQQEGDQQFRNGQGTYIAFSEESLAIEEIPVELRSMQLPNRFPNDIVKFSGLFNKDTFVEGEITFADGSKYKGKLDQTNYVSGGTYTFSNQTEYTGEFNRNLLHGVGTVKKGDAIFGPGVYRNNFGEGL</sequence>
<evidence type="ECO:0000256" key="1">
    <source>
        <dbReference type="ARBA" id="ARBA00022737"/>
    </source>
</evidence>
<dbReference type="SUPFAM" id="SSF82185">
    <property type="entry name" value="Histone H3 K4-specific methyltransferase SET7/9 N-terminal domain"/>
    <property type="match status" value="1"/>
</dbReference>
<comment type="caution">
    <text evidence="2">The sequence shown here is derived from an EMBL/GenBank/DDBJ whole genome shotgun (WGS) entry which is preliminary data.</text>
</comment>
<keyword evidence="1" id="KW-0677">Repeat</keyword>
<evidence type="ECO:0000313" key="3">
    <source>
        <dbReference type="EMBL" id="CAL6057170.1"/>
    </source>
</evidence>
<accession>A0AA86PSE9</accession>
<dbReference type="EMBL" id="CAXDID020000213">
    <property type="protein sequence ID" value="CAL6057170.1"/>
    <property type="molecule type" value="Genomic_DNA"/>
</dbReference>
<dbReference type="InterPro" id="IPR052849">
    <property type="entry name" value="MORN_repeat_protein"/>
</dbReference>
<dbReference type="PANTHER" id="PTHR46917">
    <property type="entry name" value="MORN REPEAT-CONTAINING PROTEIN 2"/>
    <property type="match status" value="1"/>
</dbReference>
<reference evidence="2" key="1">
    <citation type="submission" date="2023-06" db="EMBL/GenBank/DDBJ databases">
        <authorList>
            <person name="Kurt Z."/>
        </authorList>
    </citation>
    <scope>NUCLEOTIDE SEQUENCE</scope>
</reference>
<name>A0AA86PSE9_9EUKA</name>
<organism evidence="2">
    <name type="scientific">Hexamita inflata</name>
    <dbReference type="NCBI Taxonomy" id="28002"/>
    <lineage>
        <taxon>Eukaryota</taxon>
        <taxon>Metamonada</taxon>
        <taxon>Diplomonadida</taxon>
        <taxon>Hexamitidae</taxon>
        <taxon>Hexamitinae</taxon>
        <taxon>Hexamita</taxon>
    </lineage>
</organism>
<dbReference type="Proteomes" id="UP001642409">
    <property type="component" value="Unassembled WGS sequence"/>
</dbReference>
<keyword evidence="4" id="KW-1185">Reference proteome</keyword>
<gene>
    <name evidence="2" type="ORF">HINF_LOCUS27802</name>
    <name evidence="3" type="ORF">HINF_LOCUS47376</name>
</gene>
<dbReference type="AlphaFoldDB" id="A0AA86PSE9"/>
<dbReference type="PANTHER" id="PTHR46917:SF1">
    <property type="entry name" value="MORN REPEAT-CONTAINING PROTEIN 2"/>
    <property type="match status" value="1"/>
</dbReference>
<dbReference type="Pfam" id="PF02493">
    <property type="entry name" value="MORN"/>
    <property type="match status" value="2"/>
</dbReference>
<dbReference type="InterPro" id="IPR003409">
    <property type="entry name" value="MORN"/>
</dbReference>
<dbReference type="EMBL" id="CATOUU010000674">
    <property type="protein sequence ID" value="CAI9940157.1"/>
    <property type="molecule type" value="Genomic_DNA"/>
</dbReference>
<evidence type="ECO:0000313" key="2">
    <source>
        <dbReference type="EMBL" id="CAI9940157.1"/>
    </source>
</evidence>
<protein>
    <submittedName>
        <fullName evidence="2">Uncharacterized protein</fullName>
    </submittedName>
</protein>
<proteinExistence type="predicted"/>
<evidence type="ECO:0000313" key="4">
    <source>
        <dbReference type="Proteomes" id="UP001642409"/>
    </source>
</evidence>
<reference evidence="3 4" key="2">
    <citation type="submission" date="2024-07" db="EMBL/GenBank/DDBJ databases">
        <authorList>
            <person name="Akdeniz Z."/>
        </authorList>
    </citation>
    <scope>NUCLEOTIDE SEQUENCE [LARGE SCALE GENOMIC DNA]</scope>
</reference>